<feature type="transmembrane region" description="Helical" evidence="7">
    <location>
        <begin position="250"/>
        <end position="269"/>
    </location>
</feature>
<evidence type="ECO:0000259" key="9">
    <source>
        <dbReference type="PROSITE" id="PS50110"/>
    </source>
</evidence>
<keyword evidence="7" id="KW-0812">Transmembrane</keyword>
<dbReference type="GO" id="GO:0005886">
    <property type="term" value="C:plasma membrane"/>
    <property type="evidence" value="ECO:0007669"/>
    <property type="project" value="TreeGrafter"/>
</dbReference>
<dbReference type="SUPFAM" id="SSF52172">
    <property type="entry name" value="CheY-like"/>
    <property type="match status" value="1"/>
</dbReference>
<organism evidence="10 11">
    <name type="scientific">Thiorhodococcus mannitoliphagus</name>
    <dbReference type="NCBI Taxonomy" id="329406"/>
    <lineage>
        <taxon>Bacteria</taxon>
        <taxon>Pseudomonadati</taxon>
        <taxon>Pseudomonadota</taxon>
        <taxon>Gammaproteobacteria</taxon>
        <taxon>Chromatiales</taxon>
        <taxon>Chromatiaceae</taxon>
        <taxon>Thiorhodococcus</taxon>
    </lineage>
</organism>
<evidence type="ECO:0000256" key="7">
    <source>
        <dbReference type="SAM" id="Phobius"/>
    </source>
</evidence>
<proteinExistence type="predicted"/>
<feature type="transmembrane region" description="Helical" evidence="7">
    <location>
        <begin position="281"/>
        <end position="300"/>
    </location>
</feature>
<dbReference type="PRINTS" id="PR00344">
    <property type="entry name" value="BCTRLSENSOR"/>
</dbReference>
<dbReference type="Pfam" id="PF07695">
    <property type="entry name" value="7TMR-DISM_7TM"/>
    <property type="match status" value="1"/>
</dbReference>
<dbReference type="InterPro" id="IPR036890">
    <property type="entry name" value="HATPase_C_sf"/>
</dbReference>
<comment type="caution">
    <text evidence="10">The sequence shown here is derived from an EMBL/GenBank/DDBJ whole genome shotgun (WGS) entry which is preliminary data.</text>
</comment>
<accession>A0A6P1DYJ0</accession>
<dbReference type="EMBL" id="JAAIJR010000082">
    <property type="protein sequence ID" value="NEX22081.1"/>
    <property type="molecule type" value="Genomic_DNA"/>
</dbReference>
<feature type="transmembrane region" description="Helical" evidence="7">
    <location>
        <begin position="306"/>
        <end position="325"/>
    </location>
</feature>
<dbReference type="Proteomes" id="UP000471640">
    <property type="component" value="Unassembled WGS sequence"/>
</dbReference>
<feature type="transmembrane region" description="Helical" evidence="7">
    <location>
        <begin position="368"/>
        <end position="386"/>
    </location>
</feature>
<keyword evidence="5 10" id="KW-0418">Kinase</keyword>
<dbReference type="SMART" id="SM00387">
    <property type="entry name" value="HATPase_c"/>
    <property type="match status" value="1"/>
</dbReference>
<dbReference type="InterPro" id="IPR011006">
    <property type="entry name" value="CheY-like_superfamily"/>
</dbReference>
<reference evidence="10 11" key="2">
    <citation type="submission" date="2020-02" db="EMBL/GenBank/DDBJ databases">
        <title>Genome sequences of Thiorhodococcus mannitoliphagus and Thiorhodococcus minor, purple sulfur photosynthetic bacteria in the gammaproteobacterial family, Chromatiaceae.</title>
        <authorList>
            <person name="Aviles F.A."/>
            <person name="Meyer T.E."/>
            <person name="Kyndt J.A."/>
        </authorList>
    </citation>
    <scope>NUCLEOTIDE SEQUENCE [LARGE SCALE GENOMIC DNA]</scope>
    <source>
        <strain evidence="10 11">DSM 18266</strain>
    </source>
</reference>
<keyword evidence="4" id="KW-0808">Transferase</keyword>
<dbReference type="Pfam" id="PF00072">
    <property type="entry name" value="Response_reg"/>
    <property type="match status" value="1"/>
</dbReference>
<evidence type="ECO:0000313" key="10">
    <source>
        <dbReference type="EMBL" id="NEX22081.1"/>
    </source>
</evidence>
<keyword evidence="7" id="KW-1133">Transmembrane helix</keyword>
<evidence type="ECO:0000256" key="2">
    <source>
        <dbReference type="ARBA" id="ARBA00012438"/>
    </source>
</evidence>
<keyword evidence="3 6" id="KW-0597">Phosphoprotein</keyword>
<protein>
    <recommendedName>
        <fullName evidence="2">histidine kinase</fullName>
        <ecNumber evidence="2">2.7.13.3</ecNumber>
    </recommendedName>
</protein>
<dbReference type="InterPro" id="IPR036097">
    <property type="entry name" value="HisK_dim/P_sf"/>
</dbReference>
<dbReference type="InterPro" id="IPR004358">
    <property type="entry name" value="Sig_transdc_His_kin-like_C"/>
</dbReference>
<dbReference type="CDD" id="cd00156">
    <property type="entry name" value="REC"/>
    <property type="match status" value="1"/>
</dbReference>
<dbReference type="GO" id="GO:0000155">
    <property type="term" value="F:phosphorelay sensor kinase activity"/>
    <property type="evidence" value="ECO:0007669"/>
    <property type="project" value="InterPro"/>
</dbReference>
<reference evidence="11" key="1">
    <citation type="journal article" date="2020" name="Microbiol. Resour. Announc.">
        <title>Draft Genome Sequences of Thiorhodococcus mannitoliphagus and Thiorhodococcus minor, Purple Sulfur Photosynthetic Bacteria in the Gammaproteobacterial Family Chromatiaceae.</title>
        <authorList>
            <person name="Aviles F.A."/>
            <person name="Meyer T.E."/>
            <person name="Kyndt J.A."/>
        </authorList>
    </citation>
    <scope>NUCLEOTIDE SEQUENCE [LARGE SCALE GENOMIC DNA]</scope>
    <source>
        <strain evidence="11">DSM 18266</strain>
    </source>
</reference>
<evidence type="ECO:0000256" key="5">
    <source>
        <dbReference type="ARBA" id="ARBA00022777"/>
    </source>
</evidence>
<dbReference type="SMART" id="SM00388">
    <property type="entry name" value="HisKA"/>
    <property type="match status" value="1"/>
</dbReference>
<sequence length="801" mass="88846">MQLLIAGAAEAKPLSAVDGVLDLRGWSPPAHGWQAVTGEWLFDWGRFLAPEAGSAPLPGTVLRPWNGPWWGTRVDGERIGGQGFATYRLRIIPPAQSPPLAIFLPSPRRSYRVWVNGEWLGQSGEPSAEPRLRRTPDREIVIPLPPGADSYQLLIETSNYISLLGTAPQPMLLGTREALQRTLNWSTLMTLLALGAGLVFGLKYLILLITRRRYSGYLWIALLSFDIALQRFAFAANYLPDLLTINQTRLTWLLMLAVFSLGPLITLLVHRLYPRTHPPWLLRLVLIPHLALLALTLVAPLAYSELMLMVMTPYFLVVVYALVYCSWRTVRTENATALWLLAATLVLALTATRDLLWNLGFIVSPQSYVFNLSILLLLLVVLFDQYDIDVFQQIKRLTKNLQTQVAERTRALTEKVAALQAKEQELTSAYARLEDLSRTKSRFLAAASHDLRQPLHAMGLQIGLLEERIQDDEARRTLQSVREAQGTLNETLTALLDISKIDSGLLKPRRRSFALRELFARLGSQLRPVAERQGVVLRLRAGGYWVDSDPVLLYRMLANLLDNALKHAEAKSILLGTRWSGREVVIEVRDDGRGIPLEQQPQIFDEFVQIQSAGQRRPPGMGLGLSVVRRLGQLLEHPISLSSVPGGGTRFRLCVKRGEPQEACASPAVSSPARAYDLASKRVLLIDDDASVREATAQLLGAWHCQILTAADPSQALKLAEGQAIDILVVDYRFPGGDTGLDVIAALDQQAGRAHPAVIITGEVDPDVLRRLQASPYPVLSKPVAPISLRSALHRLLLKTD</sequence>
<feature type="domain" description="Response regulatory" evidence="9">
    <location>
        <begin position="682"/>
        <end position="797"/>
    </location>
</feature>
<dbReference type="InterPro" id="IPR003594">
    <property type="entry name" value="HATPase_dom"/>
</dbReference>
<dbReference type="AlphaFoldDB" id="A0A6P1DYJ0"/>
<comment type="catalytic activity">
    <reaction evidence="1">
        <text>ATP + protein L-histidine = ADP + protein N-phospho-L-histidine.</text>
        <dbReference type="EC" id="2.7.13.3"/>
    </reaction>
</comment>
<dbReference type="InterPro" id="IPR011623">
    <property type="entry name" value="7TMR_DISM_rcpt_extracell_dom1"/>
</dbReference>
<dbReference type="SUPFAM" id="SSF55874">
    <property type="entry name" value="ATPase domain of HSP90 chaperone/DNA topoisomerase II/histidine kinase"/>
    <property type="match status" value="1"/>
</dbReference>
<dbReference type="Gene3D" id="3.30.565.10">
    <property type="entry name" value="Histidine kinase-like ATPase, C-terminal domain"/>
    <property type="match status" value="1"/>
</dbReference>
<feature type="transmembrane region" description="Helical" evidence="7">
    <location>
        <begin position="185"/>
        <end position="205"/>
    </location>
</feature>
<dbReference type="InterPro" id="IPR003661">
    <property type="entry name" value="HisK_dim/P_dom"/>
</dbReference>
<dbReference type="InterPro" id="IPR001789">
    <property type="entry name" value="Sig_transdc_resp-reg_receiver"/>
</dbReference>
<dbReference type="Pfam" id="PF00512">
    <property type="entry name" value="HisKA"/>
    <property type="match status" value="1"/>
</dbReference>
<dbReference type="Gene3D" id="1.10.287.130">
    <property type="match status" value="1"/>
</dbReference>
<dbReference type="Pfam" id="PF02518">
    <property type="entry name" value="HATPase_c"/>
    <property type="match status" value="1"/>
</dbReference>
<evidence type="ECO:0000256" key="6">
    <source>
        <dbReference type="PROSITE-ProRule" id="PRU00169"/>
    </source>
</evidence>
<name>A0A6P1DYJ0_9GAMM</name>
<dbReference type="SMART" id="SM00448">
    <property type="entry name" value="REC"/>
    <property type="match status" value="1"/>
</dbReference>
<dbReference type="InterPro" id="IPR005467">
    <property type="entry name" value="His_kinase_dom"/>
</dbReference>
<feature type="transmembrane region" description="Helical" evidence="7">
    <location>
        <begin position="217"/>
        <end position="238"/>
    </location>
</feature>
<dbReference type="CDD" id="cd00082">
    <property type="entry name" value="HisKA"/>
    <property type="match status" value="1"/>
</dbReference>
<evidence type="ECO:0000313" key="11">
    <source>
        <dbReference type="Proteomes" id="UP000471640"/>
    </source>
</evidence>
<dbReference type="RefSeq" id="WP_164655180.1">
    <property type="nucleotide sequence ID" value="NZ_JAAIJR010000082.1"/>
</dbReference>
<dbReference type="PROSITE" id="PS50109">
    <property type="entry name" value="HIS_KIN"/>
    <property type="match status" value="1"/>
</dbReference>
<feature type="transmembrane region" description="Helical" evidence="7">
    <location>
        <begin position="337"/>
        <end position="356"/>
    </location>
</feature>
<dbReference type="SUPFAM" id="SSF47384">
    <property type="entry name" value="Homodimeric domain of signal transducing histidine kinase"/>
    <property type="match status" value="1"/>
</dbReference>
<dbReference type="PROSITE" id="PS50110">
    <property type="entry name" value="RESPONSE_REGULATORY"/>
    <property type="match status" value="1"/>
</dbReference>
<dbReference type="GO" id="GO:0009927">
    <property type="term" value="F:histidine phosphotransfer kinase activity"/>
    <property type="evidence" value="ECO:0007669"/>
    <property type="project" value="TreeGrafter"/>
</dbReference>
<evidence type="ECO:0000256" key="3">
    <source>
        <dbReference type="ARBA" id="ARBA00022553"/>
    </source>
</evidence>
<gene>
    <name evidence="10" type="ORF">G3480_17500</name>
</gene>
<feature type="modified residue" description="4-aspartylphosphate" evidence="6">
    <location>
        <position position="731"/>
    </location>
</feature>
<keyword evidence="7" id="KW-0472">Membrane</keyword>
<feature type="domain" description="Histidine kinase" evidence="8">
    <location>
        <begin position="446"/>
        <end position="659"/>
    </location>
</feature>
<evidence type="ECO:0000259" key="8">
    <source>
        <dbReference type="PROSITE" id="PS50109"/>
    </source>
</evidence>
<keyword evidence="11" id="KW-1185">Reference proteome</keyword>
<dbReference type="PANTHER" id="PTHR43047:SF9">
    <property type="entry name" value="HISTIDINE KINASE"/>
    <property type="match status" value="1"/>
</dbReference>
<evidence type="ECO:0000256" key="4">
    <source>
        <dbReference type="ARBA" id="ARBA00022679"/>
    </source>
</evidence>
<dbReference type="Gene3D" id="3.40.50.2300">
    <property type="match status" value="1"/>
</dbReference>
<dbReference type="PANTHER" id="PTHR43047">
    <property type="entry name" value="TWO-COMPONENT HISTIDINE PROTEIN KINASE"/>
    <property type="match status" value="1"/>
</dbReference>
<dbReference type="CDD" id="cd00075">
    <property type="entry name" value="HATPase"/>
    <property type="match status" value="1"/>
</dbReference>
<evidence type="ECO:0000256" key="1">
    <source>
        <dbReference type="ARBA" id="ARBA00000085"/>
    </source>
</evidence>
<dbReference type="EC" id="2.7.13.3" evidence="2"/>